<dbReference type="OrthoDB" id="10544236at2759"/>
<name>A0A0V1ABU1_9BILA</name>
<protein>
    <submittedName>
        <fullName evidence="1">Uncharacterized protein</fullName>
    </submittedName>
</protein>
<proteinExistence type="predicted"/>
<evidence type="ECO:0000313" key="2">
    <source>
        <dbReference type="Proteomes" id="UP000054783"/>
    </source>
</evidence>
<dbReference type="AlphaFoldDB" id="A0A0V1ABU1"/>
<comment type="caution">
    <text evidence="1">The sequence shown here is derived from an EMBL/GenBank/DDBJ whole genome shotgun (WGS) entry which is preliminary data.</text>
</comment>
<organism evidence="1 2">
    <name type="scientific">Trichinella patagoniensis</name>
    <dbReference type="NCBI Taxonomy" id="990121"/>
    <lineage>
        <taxon>Eukaryota</taxon>
        <taxon>Metazoa</taxon>
        <taxon>Ecdysozoa</taxon>
        <taxon>Nematoda</taxon>
        <taxon>Enoplea</taxon>
        <taxon>Dorylaimia</taxon>
        <taxon>Trichinellida</taxon>
        <taxon>Trichinellidae</taxon>
        <taxon>Trichinella</taxon>
    </lineage>
</organism>
<gene>
    <name evidence="1" type="ORF">T12_3662</name>
</gene>
<evidence type="ECO:0000313" key="1">
    <source>
        <dbReference type="EMBL" id="KRY22280.1"/>
    </source>
</evidence>
<accession>A0A0V1ABU1</accession>
<dbReference type="Proteomes" id="UP000054783">
    <property type="component" value="Unassembled WGS sequence"/>
</dbReference>
<reference evidence="1 2" key="1">
    <citation type="submission" date="2015-01" db="EMBL/GenBank/DDBJ databases">
        <title>Evolution of Trichinella species and genotypes.</title>
        <authorList>
            <person name="Korhonen P.K."/>
            <person name="Edoardo P."/>
            <person name="Giuseppe L.R."/>
            <person name="Gasser R.B."/>
        </authorList>
    </citation>
    <scope>NUCLEOTIDE SEQUENCE [LARGE SCALE GENOMIC DNA]</scope>
    <source>
        <strain evidence="1">ISS2496</strain>
    </source>
</reference>
<sequence>MSDKQKKRILRKKVFAVFQKKAYGMYNFREKRWNPKMDFKGINRSEMNREVQQTYPRSY</sequence>
<dbReference type="EMBL" id="JYDQ01000010">
    <property type="protein sequence ID" value="KRY22280.1"/>
    <property type="molecule type" value="Genomic_DNA"/>
</dbReference>
<keyword evidence="2" id="KW-1185">Reference proteome</keyword>